<name>A0A1G6JI47_9MICO</name>
<dbReference type="Gene3D" id="3.40.190.10">
    <property type="entry name" value="Periplasmic binding protein-like II"/>
    <property type="match status" value="2"/>
</dbReference>
<dbReference type="SUPFAM" id="SSF53850">
    <property type="entry name" value="Periplasmic binding protein-like II"/>
    <property type="match status" value="1"/>
</dbReference>
<proteinExistence type="predicted"/>
<dbReference type="Proteomes" id="UP000183203">
    <property type="component" value="Unassembled WGS sequence"/>
</dbReference>
<dbReference type="STRING" id="993073.AS029_07765"/>
<evidence type="ECO:0000256" key="1">
    <source>
        <dbReference type="SAM" id="SignalP"/>
    </source>
</evidence>
<reference evidence="2 3" key="1">
    <citation type="submission" date="2016-09" db="EMBL/GenBank/DDBJ databases">
        <authorList>
            <person name="Capua I."/>
            <person name="De Benedictis P."/>
            <person name="Joannis T."/>
            <person name="Lombin L.H."/>
            <person name="Cattoli G."/>
        </authorList>
    </citation>
    <scope>NUCLEOTIDE SEQUENCE [LARGE SCALE GENOMIC DNA]</scope>
    <source>
        <strain evidence="2 3">NIO-1002</strain>
    </source>
</reference>
<dbReference type="InterPro" id="IPR006059">
    <property type="entry name" value="SBP"/>
</dbReference>
<organism evidence="2 3">
    <name type="scientific">Microbacterium enclense</name>
    <dbReference type="NCBI Taxonomy" id="993073"/>
    <lineage>
        <taxon>Bacteria</taxon>
        <taxon>Bacillati</taxon>
        <taxon>Actinomycetota</taxon>
        <taxon>Actinomycetes</taxon>
        <taxon>Micrococcales</taxon>
        <taxon>Microbacteriaceae</taxon>
        <taxon>Microbacterium</taxon>
    </lineage>
</organism>
<protein>
    <submittedName>
        <fullName evidence="2">Raffinose/stachyose/melibiose transport system substrate-binding protein</fullName>
    </submittedName>
</protein>
<evidence type="ECO:0000313" key="3">
    <source>
        <dbReference type="Proteomes" id="UP000183203"/>
    </source>
</evidence>
<dbReference type="OrthoDB" id="3256840at2"/>
<feature type="signal peptide" evidence="1">
    <location>
        <begin position="1"/>
        <end position="26"/>
    </location>
</feature>
<dbReference type="EMBL" id="FMYG01000003">
    <property type="protein sequence ID" value="SDC17596.1"/>
    <property type="molecule type" value="Genomic_DNA"/>
</dbReference>
<accession>A0A1G6JI47</accession>
<dbReference type="InterPro" id="IPR050490">
    <property type="entry name" value="Bact_solute-bd_prot1"/>
</dbReference>
<dbReference type="PROSITE" id="PS51257">
    <property type="entry name" value="PROKAR_LIPOPROTEIN"/>
    <property type="match status" value="1"/>
</dbReference>
<keyword evidence="1" id="KW-0732">Signal</keyword>
<feature type="chain" id="PRO_5009842908" evidence="1">
    <location>
        <begin position="27"/>
        <end position="428"/>
    </location>
</feature>
<dbReference type="PANTHER" id="PTHR43649">
    <property type="entry name" value="ARABINOSE-BINDING PROTEIN-RELATED"/>
    <property type="match status" value="1"/>
</dbReference>
<evidence type="ECO:0000313" key="2">
    <source>
        <dbReference type="EMBL" id="SDC17596.1"/>
    </source>
</evidence>
<dbReference type="RefSeq" id="WP_058232002.1">
    <property type="nucleotide sequence ID" value="NZ_FMYG01000003.1"/>
</dbReference>
<gene>
    <name evidence="2" type="ORF">SAMN05216418_1812</name>
</gene>
<dbReference type="Pfam" id="PF01547">
    <property type="entry name" value="SBP_bac_1"/>
    <property type="match status" value="1"/>
</dbReference>
<dbReference type="AlphaFoldDB" id="A0A1G6JI47"/>
<sequence length="428" mass="44326">MRTTRKVAAALTVGAVALTAAGCSSASSGSGDAQSITIWHNSADNDGIMALYEGFTAETGIQVNLEAIPADGFETAVTTKWATGDRPDVLEYHPTASALALLNASQNMQDLSDMEFVGKSGSLYEQAGNLNGTVYAAITGFPSIFGIFFNKEVLASAGVEAPQTFDELITSCGALKSAGVVPFYESGGSQWPTQILPFLYMADENEGNELGYAFSHNEKQLNGEDSPFVAGLDKYLAVRDACFDPNYTTGTFENAIAEVYAGTAAMTALHSDTYNLWVDAAGGDEDALSAAVGFAGLSKDSATAAFGPGPLGSYMAPKTGDAGKEAAAKQFIEYATGKGYADLIATNEAFPVIEGYDAPAGAGELKLAFKAAYDDGATIGSTGDIAGFDNFPAEVSRLLAGEITAQQLADAMQANVDRASKAAGVEGW</sequence>
<dbReference type="PANTHER" id="PTHR43649:SF14">
    <property type="entry name" value="BLR3389 PROTEIN"/>
    <property type="match status" value="1"/>
</dbReference>